<evidence type="ECO:0000313" key="1">
    <source>
        <dbReference type="EMBL" id="PPQ40807.1"/>
    </source>
</evidence>
<dbReference type="RefSeq" id="WP_104516867.1">
    <property type="nucleotide sequence ID" value="NZ_NHRY01000020.1"/>
</dbReference>
<dbReference type="AlphaFoldDB" id="A0A2S6NPA8"/>
<keyword evidence="2" id="KW-1185">Reference proteome</keyword>
<comment type="caution">
    <text evidence="1">The sequence shown here is derived from an EMBL/GenBank/DDBJ whole genome shotgun (WGS) entry which is preliminary data.</text>
</comment>
<organism evidence="1 2">
    <name type="scientific">Rhodopila globiformis</name>
    <name type="common">Rhodopseudomonas globiformis</name>
    <dbReference type="NCBI Taxonomy" id="1071"/>
    <lineage>
        <taxon>Bacteria</taxon>
        <taxon>Pseudomonadati</taxon>
        <taxon>Pseudomonadota</taxon>
        <taxon>Alphaproteobacteria</taxon>
        <taxon>Acetobacterales</taxon>
        <taxon>Acetobacteraceae</taxon>
        <taxon>Rhodopila</taxon>
    </lineage>
</organism>
<proteinExistence type="predicted"/>
<reference evidence="1 2" key="1">
    <citation type="journal article" date="2018" name="Arch. Microbiol.">
        <title>New insights into the metabolic potential of the phototrophic purple bacterium Rhodopila globiformis DSM 161(T) from its draft genome sequence and evidence for a vanadium-dependent nitrogenase.</title>
        <authorList>
            <person name="Imhoff J.F."/>
            <person name="Rahn T."/>
            <person name="Kunzel S."/>
            <person name="Neulinger S.C."/>
        </authorList>
    </citation>
    <scope>NUCLEOTIDE SEQUENCE [LARGE SCALE GENOMIC DNA]</scope>
    <source>
        <strain evidence="1 2">DSM 161</strain>
    </source>
</reference>
<gene>
    <name evidence="1" type="ORF">CCS01_00375</name>
</gene>
<name>A0A2S6NPA8_RHOGL</name>
<evidence type="ECO:0000313" key="2">
    <source>
        <dbReference type="Proteomes" id="UP000239724"/>
    </source>
</evidence>
<dbReference type="EMBL" id="NHRY01000020">
    <property type="protein sequence ID" value="PPQ40807.1"/>
    <property type="molecule type" value="Genomic_DNA"/>
</dbReference>
<protein>
    <submittedName>
        <fullName evidence="1">Uncharacterized protein</fullName>
    </submittedName>
</protein>
<accession>A0A2S6NPA8</accession>
<dbReference type="Proteomes" id="UP000239724">
    <property type="component" value="Unassembled WGS sequence"/>
</dbReference>
<dbReference type="OrthoDB" id="8456371at2"/>
<sequence>MKPVPAGDDCLGPGRIREDDRKIHPAWLCKVKQPTQSRHDWDLYTPSNVTQAACRPLPDNTGPLVNV</sequence>